<keyword evidence="2" id="KW-0472">Membrane</keyword>
<sequence length="116" mass="12867">MKNYFKSIKSPLQMAGFYLAWIETALAAGLWPLKGHEELLPVLLYTVVGVAIAFAGAMIFILVYLVIKDPHWLFNPSDYDPSVQDELFDGEHDIGKVGQISNPYPGNKGEKKGVRG</sequence>
<evidence type="ECO:0000256" key="2">
    <source>
        <dbReference type="SAM" id="Phobius"/>
    </source>
</evidence>
<dbReference type="AlphaFoldDB" id="B8D169"/>
<keyword evidence="4" id="KW-1185">Reference proteome</keyword>
<dbReference type="OrthoDB" id="9859383at2"/>
<keyword evidence="2" id="KW-0812">Transmembrane</keyword>
<feature type="region of interest" description="Disordered" evidence="1">
    <location>
        <begin position="95"/>
        <end position="116"/>
    </location>
</feature>
<keyword evidence="2" id="KW-1133">Transmembrane helix</keyword>
<protein>
    <submittedName>
        <fullName evidence="3">Uncharacterized protein</fullName>
    </submittedName>
</protein>
<dbReference type="HOGENOM" id="CLU_2093429_0_0_9"/>
<evidence type="ECO:0000313" key="3">
    <source>
        <dbReference type="EMBL" id="ACL71021.1"/>
    </source>
</evidence>
<gene>
    <name evidence="3" type="ordered locus">Hore_22760</name>
</gene>
<organism evidence="3 4">
    <name type="scientific">Halothermothrix orenii (strain H 168 / OCM 544 / DSM 9562)</name>
    <dbReference type="NCBI Taxonomy" id="373903"/>
    <lineage>
        <taxon>Bacteria</taxon>
        <taxon>Bacillati</taxon>
        <taxon>Bacillota</taxon>
        <taxon>Clostridia</taxon>
        <taxon>Halanaerobiales</taxon>
        <taxon>Halothermotrichaceae</taxon>
        <taxon>Halothermothrix</taxon>
    </lineage>
</organism>
<proteinExistence type="predicted"/>
<dbReference type="EMBL" id="CP001098">
    <property type="protein sequence ID" value="ACL71021.1"/>
    <property type="molecule type" value="Genomic_DNA"/>
</dbReference>
<feature type="transmembrane region" description="Helical" evidence="2">
    <location>
        <begin position="12"/>
        <end position="31"/>
    </location>
</feature>
<evidence type="ECO:0000256" key="1">
    <source>
        <dbReference type="SAM" id="MobiDB-lite"/>
    </source>
</evidence>
<reference evidence="3 4" key="1">
    <citation type="journal article" date="2009" name="PLoS ONE">
        <title>Genome analysis of the anaerobic thermohalophilic bacterium Halothermothrix orenii.</title>
        <authorList>
            <person name="Mavromatis K."/>
            <person name="Ivanova N."/>
            <person name="Anderson I."/>
            <person name="Lykidis A."/>
            <person name="Hooper S.D."/>
            <person name="Sun H."/>
            <person name="Kunin V."/>
            <person name="Lapidus A."/>
            <person name="Hugenholtz P."/>
            <person name="Patel B."/>
            <person name="Kyrpides N.C."/>
        </authorList>
    </citation>
    <scope>NUCLEOTIDE SEQUENCE [LARGE SCALE GENOMIC DNA]</scope>
    <source>
        <strain evidence="4">H 168 / OCM 544 / DSM 9562</strain>
    </source>
</reference>
<dbReference type="Proteomes" id="UP000000719">
    <property type="component" value="Chromosome"/>
</dbReference>
<evidence type="ECO:0000313" key="4">
    <source>
        <dbReference type="Proteomes" id="UP000000719"/>
    </source>
</evidence>
<dbReference type="KEGG" id="hor:Hore_22760"/>
<accession>B8D169</accession>
<feature type="transmembrane region" description="Helical" evidence="2">
    <location>
        <begin position="43"/>
        <end position="67"/>
    </location>
</feature>
<name>B8D169_HALOH</name>
<dbReference type="RefSeq" id="WP_015923990.1">
    <property type="nucleotide sequence ID" value="NC_011899.1"/>
</dbReference>
<dbReference type="STRING" id="373903.Hore_22760"/>